<comment type="caution">
    <text evidence="3">The sequence shown here is derived from an EMBL/GenBank/DDBJ whole genome shotgun (WGS) entry which is preliminary data.</text>
</comment>
<dbReference type="GO" id="GO:0000175">
    <property type="term" value="F:3'-5'-RNA exonuclease activity"/>
    <property type="evidence" value="ECO:0007669"/>
    <property type="project" value="TreeGrafter"/>
</dbReference>
<evidence type="ECO:0000313" key="3">
    <source>
        <dbReference type="EMBL" id="KAA8498728.1"/>
    </source>
</evidence>
<dbReference type="SUPFAM" id="SSF56219">
    <property type="entry name" value="DNase I-like"/>
    <property type="match status" value="1"/>
</dbReference>
<sequence length="648" mass="72212">MSGHAGAAVSARGTTCEILRCEFLCTTVPVEQCALVPFVVIRLPDGSIKSNEWLEDYALSHEAQDSQSAGSVGITSSTTVNGYSTSPSRSSDSDRYTLEYQWQKCTWALSCAQRDCGRPAVIQFAPLLKFAQIQVSEQMQSEDRAALCEALNSSRFCSEAHMHSTWQTLRALQFAQTKAREAIRQLDIDSRVEIIRMAFNPPPSSSTGNPGHASKQNHASNDPQELILQTFQENRRRNVVVGKQRVYVPVAEDIGCTLQLAVRCHSKQTGAGAWMSVDSERVLGIPAGPPRRDMLVLVHDDSLPGGLQLHSIDMDSATNRYGSAALRLVSYNCLAEIYTQGERYDHCPSWALAWSYRCVNLLRELSQYDSDVYCLQEIQEDQYESDIKPAFERLGYAGLFKAKTREPMGRKGKVDGCATFYRTSRLELLENHTIEYDNVARQLGDPVSQARLVNRFIRGNVGMATMLRKRDGACETVCVANTHIYWDPEKQDVKIFQVQAFLHMLSELNTQCPIILAGDFNSEPDSDVYELINTGMVRGPASQAKDPYNVLPRLNLYTGLPFQSAYAQTLGEEPMFTNYTAEYRGTLDYIWFLQAGIRVRAVLRLPDEAELVGEPPGSVVSSNPAHLAIPNTVWSSDHCALAVDFELL</sequence>
<dbReference type="InterPro" id="IPR005135">
    <property type="entry name" value="Endo/exonuclease/phosphatase"/>
</dbReference>
<evidence type="ECO:0000313" key="4">
    <source>
        <dbReference type="Proteomes" id="UP000324585"/>
    </source>
</evidence>
<dbReference type="InterPro" id="IPR036691">
    <property type="entry name" value="Endo/exonu/phosph_ase_sf"/>
</dbReference>
<gene>
    <name evidence="3" type="ORF">FVE85_6313</name>
</gene>
<dbReference type="InterPro" id="IPR050410">
    <property type="entry name" value="CCR4/nocturin_mRNA_transcr"/>
</dbReference>
<protein>
    <submittedName>
        <fullName evidence="3">Carbon catabolite repressor protein 4-like 1</fullName>
    </submittedName>
</protein>
<proteinExistence type="predicted"/>
<dbReference type="EMBL" id="VRMN01000001">
    <property type="protein sequence ID" value="KAA8498728.1"/>
    <property type="molecule type" value="Genomic_DNA"/>
</dbReference>
<keyword evidence="4" id="KW-1185">Reference proteome</keyword>
<name>A0A5J4Z676_PORPP</name>
<accession>A0A5J4Z676</accession>
<dbReference type="PANTHER" id="PTHR12121">
    <property type="entry name" value="CARBON CATABOLITE REPRESSOR PROTEIN 4"/>
    <property type="match status" value="1"/>
</dbReference>
<organism evidence="3 4">
    <name type="scientific">Porphyridium purpureum</name>
    <name type="common">Red alga</name>
    <name type="synonym">Porphyridium cruentum</name>
    <dbReference type="NCBI Taxonomy" id="35688"/>
    <lineage>
        <taxon>Eukaryota</taxon>
        <taxon>Rhodophyta</taxon>
        <taxon>Bangiophyceae</taxon>
        <taxon>Porphyridiales</taxon>
        <taxon>Porphyridiaceae</taxon>
        <taxon>Porphyridium</taxon>
    </lineage>
</organism>
<dbReference type="Gene3D" id="3.60.10.10">
    <property type="entry name" value="Endonuclease/exonuclease/phosphatase"/>
    <property type="match status" value="1"/>
</dbReference>
<dbReference type="OMA" id="CDSYATS"/>
<reference evidence="4" key="1">
    <citation type="journal article" date="2019" name="Nat. Commun.">
        <title>Expansion of phycobilisome linker gene families in mesophilic red algae.</title>
        <authorList>
            <person name="Lee J."/>
            <person name="Kim D."/>
            <person name="Bhattacharya D."/>
            <person name="Yoon H.S."/>
        </authorList>
    </citation>
    <scope>NUCLEOTIDE SEQUENCE [LARGE SCALE GENOMIC DNA]</scope>
    <source>
        <strain evidence="4">CCMP 1328</strain>
    </source>
</reference>
<dbReference type="AlphaFoldDB" id="A0A5J4Z676"/>
<feature type="region of interest" description="Disordered" evidence="1">
    <location>
        <begin position="199"/>
        <end position="221"/>
    </location>
</feature>
<dbReference type="PANTHER" id="PTHR12121:SF34">
    <property type="entry name" value="PROTEIN ANGEL"/>
    <property type="match status" value="1"/>
</dbReference>
<dbReference type="Pfam" id="PF03372">
    <property type="entry name" value="Exo_endo_phos"/>
    <property type="match status" value="1"/>
</dbReference>
<evidence type="ECO:0000259" key="2">
    <source>
        <dbReference type="Pfam" id="PF03372"/>
    </source>
</evidence>
<feature type="domain" description="Endonuclease/exonuclease/phosphatase" evidence="2">
    <location>
        <begin position="330"/>
        <end position="638"/>
    </location>
</feature>
<dbReference type="Proteomes" id="UP000324585">
    <property type="component" value="Unassembled WGS sequence"/>
</dbReference>
<dbReference type="OrthoDB" id="428734at2759"/>
<evidence type="ECO:0000256" key="1">
    <source>
        <dbReference type="SAM" id="MobiDB-lite"/>
    </source>
</evidence>